<evidence type="ECO:0000256" key="1">
    <source>
        <dbReference type="ARBA" id="ARBA00004442"/>
    </source>
</evidence>
<dbReference type="Proteomes" id="UP000621856">
    <property type="component" value="Unassembled WGS sequence"/>
</dbReference>
<protein>
    <recommendedName>
        <fullName evidence="9">MipA/OmpV family protein</fullName>
    </recommendedName>
</protein>
<gene>
    <name evidence="7" type="ORF">GCM10011355_31090</name>
</gene>
<sequence length="260" mass="27903">MASLAGMAAFSAGQALAQTHPYEAVEEVRDWRVDVGGGGIYGFNPGGGASDQLNFTFWGSASYKDRIFANGLDGIGYNIVKQDRLRMGVALRPAYGAESELEGLELAEFGADLTAYAYQRLPGNVVIGGRIQRDVTDVSDGTSYFAQVSQQSITRVGLLNLTAYLSAGDANRNMTYLGITEEEAAATDYDFYDPGAGFTRGGVAALLAIPILDDYGVGGFVNYERAIDVAADSPLILDSKNEEDTFRYGIIFVRRFASDT</sequence>
<dbReference type="InterPro" id="IPR010583">
    <property type="entry name" value="MipA"/>
</dbReference>
<comment type="subcellular location">
    <subcellularLocation>
        <location evidence="1">Cell outer membrane</location>
    </subcellularLocation>
</comment>
<dbReference type="PANTHER" id="PTHR38776:SF1">
    <property type="entry name" value="MLTA-INTERACTING PROTEIN-RELATED"/>
    <property type="match status" value="1"/>
</dbReference>
<feature type="chain" id="PRO_5035163788" description="MipA/OmpV family protein" evidence="6">
    <location>
        <begin position="18"/>
        <end position="260"/>
    </location>
</feature>
<organism evidence="7 8">
    <name type="scientific">Aquisalinus luteolus</name>
    <dbReference type="NCBI Taxonomy" id="1566827"/>
    <lineage>
        <taxon>Bacteria</taxon>
        <taxon>Pseudomonadati</taxon>
        <taxon>Pseudomonadota</taxon>
        <taxon>Alphaproteobacteria</taxon>
        <taxon>Parvularculales</taxon>
        <taxon>Parvularculaceae</taxon>
        <taxon>Aquisalinus</taxon>
    </lineage>
</organism>
<dbReference type="PANTHER" id="PTHR38776">
    <property type="entry name" value="MLTA-INTERACTING PROTEIN-RELATED"/>
    <property type="match status" value="1"/>
</dbReference>
<reference evidence="7" key="1">
    <citation type="journal article" date="2014" name="Int. J. Syst. Evol. Microbiol.">
        <title>Complete genome sequence of Corynebacterium casei LMG S-19264T (=DSM 44701T), isolated from a smear-ripened cheese.</title>
        <authorList>
            <consortium name="US DOE Joint Genome Institute (JGI-PGF)"/>
            <person name="Walter F."/>
            <person name="Albersmeier A."/>
            <person name="Kalinowski J."/>
            <person name="Ruckert C."/>
        </authorList>
    </citation>
    <scope>NUCLEOTIDE SEQUENCE</scope>
    <source>
        <strain evidence="7">CGMCC 1.14984</strain>
    </source>
</reference>
<keyword evidence="3 6" id="KW-0732">Signal</keyword>
<evidence type="ECO:0000256" key="6">
    <source>
        <dbReference type="SAM" id="SignalP"/>
    </source>
</evidence>
<comment type="caution">
    <text evidence="7">The sequence shown here is derived from an EMBL/GenBank/DDBJ whole genome shotgun (WGS) entry which is preliminary data.</text>
</comment>
<name>A0A8J3ESG6_9PROT</name>
<evidence type="ECO:0008006" key="9">
    <source>
        <dbReference type="Google" id="ProtNLM"/>
    </source>
</evidence>
<feature type="signal peptide" evidence="6">
    <location>
        <begin position="1"/>
        <end position="17"/>
    </location>
</feature>
<reference evidence="7" key="2">
    <citation type="submission" date="2020-09" db="EMBL/GenBank/DDBJ databases">
        <authorList>
            <person name="Sun Q."/>
            <person name="Zhou Y."/>
        </authorList>
    </citation>
    <scope>NUCLEOTIDE SEQUENCE</scope>
    <source>
        <strain evidence="7">CGMCC 1.14984</strain>
    </source>
</reference>
<evidence type="ECO:0000256" key="2">
    <source>
        <dbReference type="ARBA" id="ARBA00005722"/>
    </source>
</evidence>
<keyword evidence="5" id="KW-0998">Cell outer membrane</keyword>
<evidence type="ECO:0000256" key="5">
    <source>
        <dbReference type="ARBA" id="ARBA00023237"/>
    </source>
</evidence>
<dbReference type="Pfam" id="PF06629">
    <property type="entry name" value="MipA"/>
    <property type="match status" value="1"/>
</dbReference>
<accession>A0A8J3ESG6</accession>
<evidence type="ECO:0000256" key="4">
    <source>
        <dbReference type="ARBA" id="ARBA00023136"/>
    </source>
</evidence>
<keyword evidence="4" id="KW-0472">Membrane</keyword>
<comment type="similarity">
    <text evidence="2">Belongs to the MipA/OmpV family.</text>
</comment>
<dbReference type="EMBL" id="BMGZ01000004">
    <property type="protein sequence ID" value="GGI01143.1"/>
    <property type="molecule type" value="Genomic_DNA"/>
</dbReference>
<dbReference type="AlphaFoldDB" id="A0A8J3ESG6"/>
<evidence type="ECO:0000256" key="3">
    <source>
        <dbReference type="ARBA" id="ARBA00022729"/>
    </source>
</evidence>
<proteinExistence type="inferred from homology"/>
<evidence type="ECO:0000313" key="7">
    <source>
        <dbReference type="EMBL" id="GGI01143.1"/>
    </source>
</evidence>
<dbReference type="GO" id="GO:0009279">
    <property type="term" value="C:cell outer membrane"/>
    <property type="evidence" value="ECO:0007669"/>
    <property type="project" value="UniProtKB-SubCell"/>
</dbReference>
<evidence type="ECO:0000313" key="8">
    <source>
        <dbReference type="Proteomes" id="UP000621856"/>
    </source>
</evidence>